<feature type="domain" description="PLD phosphodiesterase" evidence="10">
    <location>
        <begin position="140"/>
        <end position="167"/>
    </location>
</feature>
<reference evidence="11 12" key="1">
    <citation type="submission" date="2022-04" db="EMBL/GenBank/DDBJ databases">
        <title>Halobacillus sp. isolated from saltern.</title>
        <authorList>
            <person name="Won M."/>
            <person name="Lee C.-M."/>
            <person name="Woen H.-Y."/>
            <person name="Kwon S.-W."/>
        </authorList>
    </citation>
    <scope>NUCLEOTIDE SEQUENCE [LARGE SCALE GENOMIC DNA]</scope>
    <source>
        <strain evidence="11 12">SSBR10-3</strain>
    </source>
</reference>
<dbReference type="Proteomes" id="UP000831787">
    <property type="component" value="Chromosome"/>
</dbReference>
<dbReference type="EC" id="2.7.8.-" evidence="8"/>
<evidence type="ECO:0000256" key="6">
    <source>
        <dbReference type="ARBA" id="ARBA00022989"/>
    </source>
</evidence>
<accession>A0ABY4ET45</accession>
<organism evidence="11 12">
    <name type="scientific">Halobacillus salinarum</name>
    <dbReference type="NCBI Taxonomy" id="2932257"/>
    <lineage>
        <taxon>Bacteria</taxon>
        <taxon>Bacillati</taxon>
        <taxon>Bacillota</taxon>
        <taxon>Bacilli</taxon>
        <taxon>Bacillales</taxon>
        <taxon>Bacillaceae</taxon>
        <taxon>Halobacillus</taxon>
    </lineage>
</organism>
<dbReference type="CDD" id="cd09110">
    <property type="entry name" value="PLDc_CLS_1"/>
    <property type="match status" value="1"/>
</dbReference>
<dbReference type="RefSeq" id="WP_244711936.1">
    <property type="nucleotide sequence ID" value="NZ_CP095073.1"/>
</dbReference>
<dbReference type="PANTHER" id="PTHR21248">
    <property type="entry name" value="CARDIOLIPIN SYNTHASE"/>
    <property type="match status" value="1"/>
</dbReference>
<keyword evidence="12" id="KW-1185">Reference proteome</keyword>
<sequence length="396" mass="45561">MGLLLAIFILIMFILLLIVDFIMGRKAHKPSAQYLSFGKSEGEYQLYQNGAPLFEDFFQDIAEAKEQIDVLFYLIDDSQISLQLLDLLKKKAEEGLPVRLMVDRLGGYKMDRNIVRGLRESGVYFSFSESPRFPFFFYKLNRRNHRKITVIDGKAAYVGGFNVGKNYIGENAKFGNWRDYHLRIVGPAVEDLHTIFAADWEMATGEKMEPVNSDHQLDRYRLRFAATDGVNLEEEFLQLIHMAEKEIFIGTPYFIPTEQLMSALEQALTREVKLHILVPLKADHPFVKPAAIPYLKRMKDLGAKISLFDAGFYHSKIFIIDEKVADIGTANFDRRSLFLNKEVNTFVYDPGFIKELKELFMKDAGQSIAFDEAWLSKRSLTTKINEKIAILLRPLL</sequence>
<keyword evidence="7 9" id="KW-0472">Membrane</keyword>
<comment type="subcellular location">
    <subcellularLocation>
        <location evidence="1">Cell membrane</location>
    </subcellularLocation>
</comment>
<dbReference type="Pfam" id="PF13091">
    <property type="entry name" value="PLDc_2"/>
    <property type="match status" value="2"/>
</dbReference>
<protein>
    <recommendedName>
        <fullName evidence="8">Cardiolipin synthase</fullName>
        <ecNumber evidence="8">2.7.8.-</ecNumber>
    </recommendedName>
</protein>
<dbReference type="SUPFAM" id="SSF56024">
    <property type="entry name" value="Phospholipase D/nuclease"/>
    <property type="match status" value="2"/>
</dbReference>
<dbReference type="EMBL" id="CP095073">
    <property type="protein sequence ID" value="UOQ45311.1"/>
    <property type="molecule type" value="Genomic_DNA"/>
</dbReference>
<gene>
    <name evidence="11" type="primary">cls</name>
    <name evidence="11" type="ORF">MUN89_05010</name>
</gene>
<evidence type="ECO:0000256" key="4">
    <source>
        <dbReference type="ARBA" id="ARBA00022692"/>
    </source>
</evidence>
<evidence type="ECO:0000313" key="11">
    <source>
        <dbReference type="EMBL" id="UOQ45311.1"/>
    </source>
</evidence>
<evidence type="ECO:0000256" key="5">
    <source>
        <dbReference type="ARBA" id="ARBA00022737"/>
    </source>
</evidence>
<dbReference type="PROSITE" id="PS50035">
    <property type="entry name" value="PLD"/>
    <property type="match status" value="2"/>
</dbReference>
<proteinExistence type="predicted"/>
<dbReference type="SMART" id="SM00155">
    <property type="entry name" value="PLDc"/>
    <property type="match status" value="2"/>
</dbReference>
<dbReference type="InterPro" id="IPR001736">
    <property type="entry name" value="PLipase_D/transphosphatidylase"/>
</dbReference>
<evidence type="ECO:0000256" key="3">
    <source>
        <dbReference type="ARBA" id="ARBA00022679"/>
    </source>
</evidence>
<dbReference type="Gene3D" id="3.30.870.10">
    <property type="entry name" value="Endonuclease Chain A"/>
    <property type="match status" value="2"/>
</dbReference>
<feature type="domain" description="PLD phosphodiesterase" evidence="10">
    <location>
        <begin position="309"/>
        <end position="336"/>
    </location>
</feature>
<feature type="transmembrane region" description="Helical" evidence="9">
    <location>
        <begin position="6"/>
        <end position="23"/>
    </location>
</feature>
<evidence type="ECO:0000256" key="2">
    <source>
        <dbReference type="ARBA" id="ARBA00022475"/>
    </source>
</evidence>
<evidence type="ECO:0000256" key="1">
    <source>
        <dbReference type="ARBA" id="ARBA00004236"/>
    </source>
</evidence>
<evidence type="ECO:0000259" key="10">
    <source>
        <dbReference type="PROSITE" id="PS50035"/>
    </source>
</evidence>
<evidence type="ECO:0000256" key="8">
    <source>
        <dbReference type="NCBIfam" id="TIGR04265"/>
    </source>
</evidence>
<keyword evidence="2" id="KW-1003">Cell membrane</keyword>
<dbReference type="InterPro" id="IPR025202">
    <property type="entry name" value="PLD-like_dom"/>
</dbReference>
<evidence type="ECO:0000313" key="12">
    <source>
        <dbReference type="Proteomes" id="UP000831787"/>
    </source>
</evidence>
<dbReference type="NCBIfam" id="TIGR04265">
    <property type="entry name" value="bac_cardiolipin"/>
    <property type="match status" value="1"/>
</dbReference>
<keyword evidence="4 9" id="KW-0812">Transmembrane</keyword>
<keyword evidence="3" id="KW-0808">Transferase</keyword>
<name>A0ABY4ET45_9BACI</name>
<dbReference type="CDD" id="cd09112">
    <property type="entry name" value="PLDc_CLS_2"/>
    <property type="match status" value="1"/>
</dbReference>
<evidence type="ECO:0000256" key="9">
    <source>
        <dbReference type="SAM" id="Phobius"/>
    </source>
</evidence>
<keyword evidence="5" id="KW-0677">Repeat</keyword>
<dbReference type="PANTHER" id="PTHR21248:SF7">
    <property type="entry name" value="MINOR CARDIOLIPIN SYNTHASE CLSB"/>
    <property type="match status" value="1"/>
</dbReference>
<dbReference type="InterPro" id="IPR022924">
    <property type="entry name" value="Cardiolipin_synthase"/>
</dbReference>
<evidence type="ECO:0000256" key="7">
    <source>
        <dbReference type="ARBA" id="ARBA00023136"/>
    </source>
</evidence>
<keyword evidence="6 9" id="KW-1133">Transmembrane helix</keyword>